<proteinExistence type="predicted"/>
<evidence type="ECO:0000313" key="1">
    <source>
        <dbReference type="EMBL" id="MFC0274026.1"/>
    </source>
</evidence>
<dbReference type="Proteomes" id="UP001589854">
    <property type="component" value="Unassembled WGS sequence"/>
</dbReference>
<accession>A0ABV6GKT0</accession>
<organism evidence="1 2">
    <name type="scientific">Metabacillus herbersteinensis</name>
    <dbReference type="NCBI Taxonomy" id="283816"/>
    <lineage>
        <taxon>Bacteria</taxon>
        <taxon>Bacillati</taxon>
        <taxon>Bacillota</taxon>
        <taxon>Bacilli</taxon>
        <taxon>Bacillales</taxon>
        <taxon>Bacillaceae</taxon>
        <taxon>Metabacillus</taxon>
    </lineage>
</organism>
<keyword evidence="2" id="KW-1185">Reference proteome</keyword>
<comment type="caution">
    <text evidence="1">The sequence shown here is derived from an EMBL/GenBank/DDBJ whole genome shotgun (WGS) entry which is preliminary data.</text>
</comment>
<name>A0ABV6GKT0_9BACI</name>
<dbReference type="EMBL" id="JBHLVO010000028">
    <property type="protein sequence ID" value="MFC0274026.1"/>
    <property type="molecule type" value="Genomic_DNA"/>
</dbReference>
<evidence type="ECO:0000313" key="2">
    <source>
        <dbReference type="Proteomes" id="UP001589854"/>
    </source>
</evidence>
<sequence length="60" mass="7128">MTIKEYEKELESHLEALQTKLKGKTFRAKPVRRKYVRICEPLVEGKGVRGDAEYFIFHFL</sequence>
<protein>
    <submittedName>
        <fullName evidence="1">Uncharacterized protein</fullName>
    </submittedName>
</protein>
<gene>
    <name evidence="1" type="ORF">ACFFIX_21980</name>
</gene>
<reference evidence="1 2" key="1">
    <citation type="submission" date="2024-09" db="EMBL/GenBank/DDBJ databases">
        <authorList>
            <person name="Sun Q."/>
            <person name="Mori K."/>
        </authorList>
    </citation>
    <scope>NUCLEOTIDE SEQUENCE [LARGE SCALE GENOMIC DNA]</scope>
    <source>
        <strain evidence="1 2">CCM 7228</strain>
    </source>
</reference>